<dbReference type="EMBL" id="JASCZI010273384">
    <property type="protein sequence ID" value="MED6224754.1"/>
    <property type="molecule type" value="Genomic_DNA"/>
</dbReference>
<reference evidence="1 2" key="1">
    <citation type="journal article" date="2023" name="Plants (Basel)">
        <title>Bridging the Gap: Combining Genomics and Transcriptomics Approaches to Understand Stylosanthes scabra, an Orphan Legume from the Brazilian Caatinga.</title>
        <authorList>
            <person name="Ferreira-Neto J.R.C."/>
            <person name="da Silva M.D."/>
            <person name="Binneck E."/>
            <person name="de Melo N.F."/>
            <person name="da Silva R.H."/>
            <person name="de Melo A.L.T.M."/>
            <person name="Pandolfi V."/>
            <person name="Bustamante F.O."/>
            <person name="Brasileiro-Vidal A.C."/>
            <person name="Benko-Iseppon A.M."/>
        </authorList>
    </citation>
    <scope>NUCLEOTIDE SEQUENCE [LARGE SCALE GENOMIC DNA]</scope>
    <source>
        <tissue evidence="1">Leaves</tissue>
    </source>
</reference>
<keyword evidence="2" id="KW-1185">Reference proteome</keyword>
<dbReference type="Proteomes" id="UP001341840">
    <property type="component" value="Unassembled WGS sequence"/>
</dbReference>
<sequence>MALRPKIIACGNSIASFALVVALKKLFNKGVMRRENLYLVLCTNSTGAYE</sequence>
<accession>A0ABU6ZS31</accession>
<gene>
    <name evidence="1" type="ORF">PIB30_087166</name>
</gene>
<name>A0ABU6ZS31_9FABA</name>
<protein>
    <submittedName>
        <fullName evidence="1">Uncharacterized protein</fullName>
    </submittedName>
</protein>
<comment type="caution">
    <text evidence="1">The sequence shown here is derived from an EMBL/GenBank/DDBJ whole genome shotgun (WGS) entry which is preliminary data.</text>
</comment>
<proteinExistence type="predicted"/>
<evidence type="ECO:0000313" key="1">
    <source>
        <dbReference type="EMBL" id="MED6224754.1"/>
    </source>
</evidence>
<evidence type="ECO:0000313" key="2">
    <source>
        <dbReference type="Proteomes" id="UP001341840"/>
    </source>
</evidence>
<organism evidence="1 2">
    <name type="scientific">Stylosanthes scabra</name>
    <dbReference type="NCBI Taxonomy" id="79078"/>
    <lineage>
        <taxon>Eukaryota</taxon>
        <taxon>Viridiplantae</taxon>
        <taxon>Streptophyta</taxon>
        <taxon>Embryophyta</taxon>
        <taxon>Tracheophyta</taxon>
        <taxon>Spermatophyta</taxon>
        <taxon>Magnoliopsida</taxon>
        <taxon>eudicotyledons</taxon>
        <taxon>Gunneridae</taxon>
        <taxon>Pentapetalae</taxon>
        <taxon>rosids</taxon>
        <taxon>fabids</taxon>
        <taxon>Fabales</taxon>
        <taxon>Fabaceae</taxon>
        <taxon>Papilionoideae</taxon>
        <taxon>50 kb inversion clade</taxon>
        <taxon>dalbergioids sensu lato</taxon>
        <taxon>Dalbergieae</taxon>
        <taxon>Pterocarpus clade</taxon>
        <taxon>Stylosanthes</taxon>
    </lineage>
</organism>